<accession>A0A6A4IDF5</accession>
<evidence type="ECO:0000256" key="1">
    <source>
        <dbReference type="SAM" id="Phobius"/>
    </source>
</evidence>
<name>A0A6A4IDF5_9AGAR</name>
<dbReference type="EMBL" id="ML769399">
    <property type="protein sequence ID" value="KAE9406834.1"/>
    <property type="molecule type" value="Genomic_DNA"/>
</dbReference>
<evidence type="ECO:0000313" key="3">
    <source>
        <dbReference type="EMBL" id="KAE9406834.1"/>
    </source>
</evidence>
<dbReference type="AlphaFoldDB" id="A0A6A4IDF5"/>
<keyword evidence="1" id="KW-0812">Transmembrane</keyword>
<feature type="chain" id="PRO_5025490854" evidence="2">
    <location>
        <begin position="26"/>
        <end position="213"/>
    </location>
</feature>
<keyword evidence="1" id="KW-1133">Transmembrane helix</keyword>
<feature type="signal peptide" evidence="2">
    <location>
        <begin position="1"/>
        <end position="25"/>
    </location>
</feature>
<protein>
    <submittedName>
        <fullName evidence="3">Uncharacterized protein</fullName>
    </submittedName>
</protein>
<keyword evidence="1" id="KW-0472">Membrane</keyword>
<evidence type="ECO:0000256" key="2">
    <source>
        <dbReference type="SAM" id="SignalP"/>
    </source>
</evidence>
<dbReference type="Proteomes" id="UP000799118">
    <property type="component" value="Unassembled WGS sequence"/>
</dbReference>
<dbReference type="OrthoDB" id="3059701at2759"/>
<feature type="transmembrane region" description="Helical" evidence="1">
    <location>
        <begin position="191"/>
        <end position="211"/>
    </location>
</feature>
<proteinExistence type="predicted"/>
<organism evidence="3 4">
    <name type="scientific">Gymnopus androsaceus JB14</name>
    <dbReference type="NCBI Taxonomy" id="1447944"/>
    <lineage>
        <taxon>Eukaryota</taxon>
        <taxon>Fungi</taxon>
        <taxon>Dikarya</taxon>
        <taxon>Basidiomycota</taxon>
        <taxon>Agaricomycotina</taxon>
        <taxon>Agaricomycetes</taxon>
        <taxon>Agaricomycetidae</taxon>
        <taxon>Agaricales</taxon>
        <taxon>Marasmiineae</taxon>
        <taxon>Omphalotaceae</taxon>
        <taxon>Gymnopus</taxon>
    </lineage>
</organism>
<evidence type="ECO:0000313" key="4">
    <source>
        <dbReference type="Proteomes" id="UP000799118"/>
    </source>
</evidence>
<keyword evidence="2" id="KW-0732">Signal</keyword>
<gene>
    <name evidence="3" type="ORF">BT96DRAFT_971610</name>
</gene>
<keyword evidence="4" id="KW-1185">Reference proteome</keyword>
<reference evidence="3" key="1">
    <citation type="journal article" date="2019" name="Environ. Microbiol.">
        <title>Fungal ecological strategies reflected in gene transcription - a case study of two litter decomposers.</title>
        <authorList>
            <person name="Barbi F."/>
            <person name="Kohler A."/>
            <person name="Barry K."/>
            <person name="Baskaran P."/>
            <person name="Daum C."/>
            <person name="Fauchery L."/>
            <person name="Ihrmark K."/>
            <person name="Kuo A."/>
            <person name="LaButti K."/>
            <person name="Lipzen A."/>
            <person name="Morin E."/>
            <person name="Grigoriev I.V."/>
            <person name="Henrissat B."/>
            <person name="Lindahl B."/>
            <person name="Martin F."/>
        </authorList>
    </citation>
    <scope>NUCLEOTIDE SEQUENCE</scope>
    <source>
        <strain evidence="3">JB14</strain>
    </source>
</reference>
<sequence length="213" mass="20849">MRGAFNLKISFIFLVLSSVMSLAAAQAAVQCTLVDKAGSPVDGSVNNGDGTVTCTYVDAGACTYFAANGENDSGSSDCPAGIPQTVSGSIAAASSSTSMTVSSTSSVVAILLLPASRTPPPPLTTTTTSSSSSTNTVAVTSTVTSSSGSSTSGLTTVFSTSFSQSITSAANAPSDTTSSSAPTKSNSAISVFAQGSVSSVVGIMMAVVAAYRA</sequence>